<evidence type="ECO:0000313" key="2">
    <source>
        <dbReference type="EMBL" id="MBA2873402.1"/>
    </source>
</evidence>
<dbReference type="EMBL" id="JACDUT010000001">
    <property type="protein sequence ID" value="MBA2873402.1"/>
    <property type="molecule type" value="Genomic_DNA"/>
</dbReference>
<evidence type="ECO:0000256" key="1">
    <source>
        <dbReference type="SAM" id="SignalP"/>
    </source>
</evidence>
<dbReference type="AlphaFoldDB" id="A0A7V9Z3J9"/>
<feature type="signal peptide" evidence="1">
    <location>
        <begin position="1"/>
        <end position="22"/>
    </location>
</feature>
<gene>
    <name evidence="2" type="ORF">HNR31_000154</name>
</gene>
<accession>A0A7V9Z3J9</accession>
<protein>
    <recommendedName>
        <fullName evidence="4">Group-specific protein</fullName>
    </recommendedName>
</protein>
<dbReference type="Proteomes" id="UP000523087">
    <property type="component" value="Unassembled WGS sequence"/>
</dbReference>
<dbReference type="RefSeq" id="WP_181554341.1">
    <property type="nucleotide sequence ID" value="NZ_JACDUT010000001.1"/>
</dbReference>
<sequence>MKKMILMVCLFMPLTVSIPAYAQQPYFCANQQCPNVAELVQTSSKDEQELLHALRTIVPKLYPDEEHNEWKAEYVHFLPNIKQTYFQMAKTFCSEAVAERSWIVRLRFPKLLPSTSLSEGVIFLAKHKEKSWIAWYRYK</sequence>
<comment type="caution">
    <text evidence="2">The sequence shown here is derived from an EMBL/GenBank/DDBJ whole genome shotgun (WGS) entry which is preliminary data.</text>
</comment>
<feature type="chain" id="PRO_5031197699" description="Group-specific protein" evidence="1">
    <location>
        <begin position="23"/>
        <end position="139"/>
    </location>
</feature>
<keyword evidence="1" id="KW-0732">Signal</keyword>
<organism evidence="2 3">
    <name type="scientific">Thermaerobacillus caldiproteolyticus</name>
    <dbReference type="NCBI Taxonomy" id="247480"/>
    <lineage>
        <taxon>Bacteria</taxon>
        <taxon>Bacillati</taxon>
        <taxon>Bacillota</taxon>
        <taxon>Bacilli</taxon>
        <taxon>Bacillales</taxon>
        <taxon>Anoxybacillaceae</taxon>
        <taxon>Thermaerobacillus</taxon>
    </lineage>
</organism>
<evidence type="ECO:0000313" key="3">
    <source>
        <dbReference type="Proteomes" id="UP000523087"/>
    </source>
</evidence>
<keyword evidence="3" id="KW-1185">Reference proteome</keyword>
<reference evidence="2 3" key="1">
    <citation type="submission" date="2020-07" db="EMBL/GenBank/DDBJ databases">
        <title>Genomic Encyclopedia of Type Strains, Phase IV (KMG-IV): sequencing the most valuable type-strain genomes for metagenomic binning, comparative biology and taxonomic classification.</title>
        <authorList>
            <person name="Goeker M."/>
        </authorList>
    </citation>
    <scope>NUCLEOTIDE SEQUENCE [LARGE SCALE GENOMIC DNA]</scope>
    <source>
        <strain evidence="2 3">DSM 15730</strain>
    </source>
</reference>
<proteinExistence type="predicted"/>
<name>A0A7V9Z3J9_9BACL</name>
<evidence type="ECO:0008006" key="4">
    <source>
        <dbReference type="Google" id="ProtNLM"/>
    </source>
</evidence>